<dbReference type="Gene3D" id="3.90.105.10">
    <property type="entry name" value="Molybdopterin biosynthesis moea protein, domain 2"/>
    <property type="match status" value="1"/>
</dbReference>
<dbReference type="InterPro" id="IPR001453">
    <property type="entry name" value="MoaB/Mog_dom"/>
</dbReference>
<comment type="function">
    <text evidence="1 5">Catalyzes the insertion of molybdate into adenylated molybdopterin with the concomitant release of AMP.</text>
</comment>
<feature type="domain" description="MoaB/Mog" evidence="7">
    <location>
        <begin position="198"/>
        <end position="337"/>
    </location>
</feature>
<comment type="cofactor">
    <cofactor evidence="5">
        <name>Mg(2+)</name>
        <dbReference type="ChEBI" id="CHEBI:18420"/>
    </cofactor>
</comment>
<keyword evidence="5" id="KW-0479">Metal-binding</keyword>
<dbReference type="UniPathway" id="UPA00344"/>
<keyword evidence="3 5" id="KW-0500">Molybdenum</keyword>
<keyword evidence="5 8" id="KW-0808">Transferase</keyword>
<dbReference type="InterPro" id="IPR036135">
    <property type="entry name" value="MoeA_linker/N_sf"/>
</dbReference>
<dbReference type="Proteomes" id="UP000182725">
    <property type="component" value="Unassembled WGS sequence"/>
</dbReference>
<organism evidence="8 9">
    <name type="scientific">Arthrobacter alpinus</name>
    <dbReference type="NCBI Taxonomy" id="656366"/>
    <lineage>
        <taxon>Bacteria</taxon>
        <taxon>Bacillati</taxon>
        <taxon>Actinomycetota</taxon>
        <taxon>Actinomycetes</taxon>
        <taxon>Micrococcales</taxon>
        <taxon>Micrococcaceae</taxon>
        <taxon>Arthrobacter</taxon>
    </lineage>
</organism>
<evidence type="ECO:0000259" key="7">
    <source>
        <dbReference type="SMART" id="SM00852"/>
    </source>
</evidence>
<evidence type="ECO:0000256" key="1">
    <source>
        <dbReference type="ARBA" id="ARBA00002901"/>
    </source>
</evidence>
<dbReference type="SUPFAM" id="SSF53218">
    <property type="entry name" value="Molybdenum cofactor biosynthesis proteins"/>
    <property type="match status" value="1"/>
</dbReference>
<evidence type="ECO:0000256" key="4">
    <source>
        <dbReference type="ARBA" id="ARBA00047317"/>
    </source>
</evidence>
<accession>A0A1H5L7E1</accession>
<dbReference type="GO" id="GO:0061599">
    <property type="term" value="F:molybdopterin molybdotransferase activity"/>
    <property type="evidence" value="ECO:0007669"/>
    <property type="project" value="UniProtKB-UniRule"/>
</dbReference>
<dbReference type="PANTHER" id="PTHR10192">
    <property type="entry name" value="MOLYBDOPTERIN BIOSYNTHESIS PROTEIN"/>
    <property type="match status" value="1"/>
</dbReference>
<dbReference type="Gene3D" id="2.40.340.10">
    <property type="entry name" value="MoeA, C-terminal, domain IV"/>
    <property type="match status" value="1"/>
</dbReference>
<comment type="pathway">
    <text evidence="5">Cofactor biosynthesis; molybdopterin biosynthesis.</text>
</comment>
<dbReference type="Gene3D" id="3.40.980.10">
    <property type="entry name" value="MoaB/Mog-like domain"/>
    <property type="match status" value="1"/>
</dbReference>
<dbReference type="Pfam" id="PF03453">
    <property type="entry name" value="MoeA_N"/>
    <property type="match status" value="1"/>
</dbReference>
<evidence type="ECO:0000256" key="2">
    <source>
        <dbReference type="ARBA" id="ARBA00010763"/>
    </source>
</evidence>
<dbReference type="GO" id="GO:0005829">
    <property type="term" value="C:cytosol"/>
    <property type="evidence" value="ECO:0007669"/>
    <property type="project" value="TreeGrafter"/>
</dbReference>
<evidence type="ECO:0000313" key="9">
    <source>
        <dbReference type="Proteomes" id="UP000182725"/>
    </source>
</evidence>
<reference evidence="8 9" key="1">
    <citation type="submission" date="2016-10" db="EMBL/GenBank/DDBJ databases">
        <authorList>
            <person name="de Groot N.N."/>
        </authorList>
    </citation>
    <scope>NUCLEOTIDE SEQUENCE [LARGE SCALE GENOMIC DNA]</scope>
    <source>
        <strain evidence="8 9">DSM 22274</strain>
    </source>
</reference>
<keyword evidence="5" id="KW-0501">Molybdenum cofactor biosynthesis</keyword>
<evidence type="ECO:0000313" key="8">
    <source>
        <dbReference type="EMBL" id="SEE73025.1"/>
    </source>
</evidence>
<dbReference type="RefSeq" id="WP_074711739.1">
    <property type="nucleotide sequence ID" value="NZ_FNTV01000001.1"/>
</dbReference>
<comment type="similarity">
    <text evidence="2 5">Belongs to the MoeA family.</text>
</comment>
<dbReference type="InterPro" id="IPR036688">
    <property type="entry name" value="MoeA_C_domain_IV_sf"/>
</dbReference>
<evidence type="ECO:0000256" key="5">
    <source>
        <dbReference type="RuleBase" id="RU365090"/>
    </source>
</evidence>
<dbReference type="InterPro" id="IPR005110">
    <property type="entry name" value="MoeA_linker/N"/>
</dbReference>
<dbReference type="EMBL" id="FNTV01000001">
    <property type="protein sequence ID" value="SEE73025.1"/>
    <property type="molecule type" value="Genomic_DNA"/>
</dbReference>
<comment type="catalytic activity">
    <reaction evidence="4">
        <text>adenylyl-molybdopterin + molybdate = Mo-molybdopterin + AMP + H(+)</text>
        <dbReference type="Rhea" id="RHEA:35047"/>
        <dbReference type="ChEBI" id="CHEBI:15378"/>
        <dbReference type="ChEBI" id="CHEBI:36264"/>
        <dbReference type="ChEBI" id="CHEBI:62727"/>
        <dbReference type="ChEBI" id="CHEBI:71302"/>
        <dbReference type="ChEBI" id="CHEBI:456215"/>
        <dbReference type="EC" id="2.10.1.1"/>
    </reaction>
</comment>
<feature type="region of interest" description="Disordered" evidence="6">
    <location>
        <begin position="1"/>
        <end position="22"/>
    </location>
</feature>
<dbReference type="AlphaFoldDB" id="A0A1H5L7E1"/>
<dbReference type="Pfam" id="PF00994">
    <property type="entry name" value="MoCF_biosynth"/>
    <property type="match status" value="1"/>
</dbReference>
<dbReference type="CDD" id="cd00887">
    <property type="entry name" value="MoeA"/>
    <property type="match status" value="1"/>
</dbReference>
<sequence length="416" mass="42800">MVTAAGTDPAEDSQAVMAPESAAKTLPHTWDEARERAWEVALPLPAHVVPLATALGRILAEDVFSRLAMPHYASSAMDGWAVAGSPPWILAEPGAKLSPGQAVPIVTGGLIPPGAKSVLRSESGVISTDDDGLPVLVLGGAARPGEPKNGQHIRPVGQEAAAEELLIKAGTVLNPAHISLAALGAMDELRVLGKPAVKLVLTGDEVVASGVPEPGFVRDAFSPQLGSMVAMMGGSVVGLQRAADNLTSMLDALEDDEDDPADVVITTGATGHSSSDFLREAITALGGTLHISHIAMRPGHPTLLAELPDGRFILGLPGNPLAAIVGLMTLGAPLLAKLGSLPRPATTEVACGSPIKEYHGPTRIMPYRLVYGLASPCAYTDSAMMRGLAAADGVMVVPPHGTKMGETLTAMPLPWN</sequence>
<protein>
    <recommendedName>
        <fullName evidence="5">Molybdopterin molybdenumtransferase</fullName>
        <ecNumber evidence="5">2.10.1.1</ecNumber>
    </recommendedName>
</protein>
<dbReference type="GO" id="GO:0046872">
    <property type="term" value="F:metal ion binding"/>
    <property type="evidence" value="ECO:0007669"/>
    <property type="project" value="UniProtKB-UniRule"/>
</dbReference>
<proteinExistence type="inferred from homology"/>
<dbReference type="SUPFAM" id="SSF63882">
    <property type="entry name" value="MoeA N-terminal region -like"/>
    <property type="match status" value="1"/>
</dbReference>
<evidence type="ECO:0000256" key="6">
    <source>
        <dbReference type="SAM" id="MobiDB-lite"/>
    </source>
</evidence>
<name>A0A1H5L7E1_9MICC</name>
<evidence type="ECO:0000256" key="3">
    <source>
        <dbReference type="ARBA" id="ARBA00022505"/>
    </source>
</evidence>
<dbReference type="SMART" id="SM00852">
    <property type="entry name" value="MoCF_biosynth"/>
    <property type="match status" value="1"/>
</dbReference>
<dbReference type="Gene3D" id="2.170.190.11">
    <property type="entry name" value="Molybdopterin biosynthesis moea protein, domain 3"/>
    <property type="match status" value="1"/>
</dbReference>
<dbReference type="InterPro" id="IPR036425">
    <property type="entry name" value="MoaB/Mog-like_dom_sf"/>
</dbReference>
<dbReference type="PANTHER" id="PTHR10192:SF5">
    <property type="entry name" value="GEPHYRIN"/>
    <property type="match status" value="1"/>
</dbReference>
<dbReference type="InterPro" id="IPR038987">
    <property type="entry name" value="MoeA-like"/>
</dbReference>
<dbReference type="EC" id="2.10.1.1" evidence="5"/>
<dbReference type="GO" id="GO:0006777">
    <property type="term" value="P:Mo-molybdopterin cofactor biosynthetic process"/>
    <property type="evidence" value="ECO:0007669"/>
    <property type="project" value="UniProtKB-UniRule"/>
</dbReference>
<keyword evidence="5" id="KW-0460">Magnesium</keyword>
<gene>
    <name evidence="8" type="ORF">SAMN04489740_2340</name>
</gene>